<reference evidence="1" key="1">
    <citation type="submission" date="2019-02" db="EMBL/GenBank/DDBJ databases">
        <authorList>
            <person name="Gruber-Vodicka R. H."/>
            <person name="Seah K. B. B."/>
        </authorList>
    </citation>
    <scope>NUCLEOTIDE SEQUENCE</scope>
    <source>
        <strain evidence="3">BECK_SA2B12</strain>
        <strain evidence="1">BECK_SA2B15</strain>
        <strain evidence="2">BECK_SA2B20</strain>
    </source>
</reference>
<dbReference type="EMBL" id="CAADFI010000001">
    <property type="protein sequence ID" value="VFJ88261.1"/>
    <property type="molecule type" value="Genomic_DNA"/>
</dbReference>
<accession>A0A450U5F5</accession>
<sequence>MIRIAFTPEGIDALERERYNHRNPKMLVSTLVSRHSSRPFVNVTATSLPACDNCLLLLLLFLREGIGR</sequence>
<evidence type="ECO:0000313" key="1">
    <source>
        <dbReference type="EMBL" id="VFJ86388.1"/>
    </source>
</evidence>
<dbReference type="EMBL" id="CAADFJ010000002">
    <property type="protein sequence ID" value="VFJ95483.1"/>
    <property type="molecule type" value="Genomic_DNA"/>
</dbReference>
<gene>
    <name evidence="1" type="ORF">BECKH772A_GA0070896_1000142</name>
    <name evidence="2" type="ORF">BECKH772B_GA0070898_1000134</name>
    <name evidence="3" type="ORF">BECKH772C_GA0070978_1000242</name>
</gene>
<organism evidence="1">
    <name type="scientific">Candidatus Kentrum eta</name>
    <dbReference type="NCBI Taxonomy" id="2126337"/>
    <lineage>
        <taxon>Bacteria</taxon>
        <taxon>Pseudomonadati</taxon>
        <taxon>Pseudomonadota</taxon>
        <taxon>Gammaproteobacteria</taxon>
        <taxon>Candidatus Kentrum</taxon>
    </lineage>
</organism>
<protein>
    <submittedName>
        <fullName evidence="1">Uncharacterized protein</fullName>
    </submittedName>
</protein>
<name>A0A450U5F5_9GAMM</name>
<evidence type="ECO:0000313" key="2">
    <source>
        <dbReference type="EMBL" id="VFJ88261.1"/>
    </source>
</evidence>
<dbReference type="EMBL" id="CAADFG010000001">
    <property type="protein sequence ID" value="VFJ86388.1"/>
    <property type="molecule type" value="Genomic_DNA"/>
</dbReference>
<evidence type="ECO:0000313" key="3">
    <source>
        <dbReference type="EMBL" id="VFJ95483.1"/>
    </source>
</evidence>
<proteinExistence type="predicted"/>
<dbReference type="AlphaFoldDB" id="A0A450U5F5"/>